<evidence type="ECO:0000259" key="13">
    <source>
        <dbReference type="Pfam" id="PF00696"/>
    </source>
</evidence>
<dbReference type="GO" id="GO:0016114">
    <property type="term" value="P:terpenoid biosynthetic process"/>
    <property type="evidence" value="ECO:0007669"/>
    <property type="project" value="TreeGrafter"/>
</dbReference>
<dbReference type="PANTHER" id="PTHR43654">
    <property type="entry name" value="GLUTAMATE 5-KINASE"/>
    <property type="match status" value="1"/>
</dbReference>
<keyword evidence="7 10" id="KW-0067">ATP-binding</keyword>
<feature type="site" description="Transition state stabilizer" evidence="12">
    <location>
        <position position="18"/>
    </location>
</feature>
<dbReference type="GO" id="GO:0005829">
    <property type="term" value="C:cytosol"/>
    <property type="evidence" value="ECO:0007669"/>
    <property type="project" value="TreeGrafter"/>
</dbReference>
<dbReference type="OrthoDB" id="15328at2157"/>
<comment type="catalytic activity">
    <reaction evidence="9 10">
        <text>isopentenyl phosphate + ATP = isopentenyl diphosphate + ADP</text>
        <dbReference type="Rhea" id="RHEA:33963"/>
        <dbReference type="ChEBI" id="CHEBI:30616"/>
        <dbReference type="ChEBI" id="CHEBI:65078"/>
        <dbReference type="ChEBI" id="CHEBI:128769"/>
        <dbReference type="ChEBI" id="CHEBI:456216"/>
        <dbReference type="EC" id="2.7.4.26"/>
    </reaction>
</comment>
<feature type="binding site" evidence="11">
    <location>
        <position position="220"/>
    </location>
    <ligand>
        <name>ATP</name>
        <dbReference type="ChEBI" id="CHEBI:30616"/>
    </ligand>
</feature>
<feature type="binding site" evidence="11">
    <location>
        <position position="55"/>
    </location>
    <ligand>
        <name>ATP</name>
        <dbReference type="ChEBI" id="CHEBI:30616"/>
    </ligand>
</feature>
<dbReference type="InterPro" id="IPR001048">
    <property type="entry name" value="Asp/Glu/Uridylate_kinase"/>
</dbReference>
<evidence type="ECO:0000256" key="3">
    <source>
        <dbReference type="ARBA" id="ARBA00017267"/>
    </source>
</evidence>
<dbReference type="RefSeq" id="WP_092730209.1">
    <property type="nucleotide sequence ID" value="NZ_FNPC01000001.1"/>
</dbReference>
<dbReference type="Proteomes" id="UP000199079">
    <property type="component" value="Unassembled WGS sequence"/>
</dbReference>
<dbReference type="PIRSF" id="PIRSF016496">
    <property type="entry name" value="Kin_FomA"/>
    <property type="match status" value="1"/>
</dbReference>
<dbReference type="GO" id="GO:0005524">
    <property type="term" value="F:ATP binding"/>
    <property type="evidence" value="ECO:0007669"/>
    <property type="project" value="UniProtKB-KW"/>
</dbReference>
<protein>
    <recommendedName>
        <fullName evidence="3 10">Isopentenyl phosphate kinase</fullName>
        <shortName evidence="10">IPK</shortName>
        <ecNumber evidence="2 10">2.7.4.26</ecNumber>
    </recommendedName>
</protein>
<dbReference type="PANTHER" id="PTHR43654:SF1">
    <property type="entry name" value="ISOPENTENYL PHOSPHATE KINASE"/>
    <property type="match status" value="1"/>
</dbReference>
<evidence type="ECO:0000256" key="9">
    <source>
        <dbReference type="ARBA" id="ARBA00049063"/>
    </source>
</evidence>
<reference evidence="15" key="1">
    <citation type="submission" date="2016-10" db="EMBL/GenBank/DDBJ databases">
        <authorList>
            <person name="Varghese N."/>
            <person name="Submissions S."/>
        </authorList>
    </citation>
    <scope>NUCLEOTIDE SEQUENCE [LARGE SCALE GENOMIC DNA]</scope>
    <source>
        <strain evidence="15">DC30,IBRC 10041,KCTC 4046</strain>
    </source>
</reference>
<dbReference type="SUPFAM" id="SSF53633">
    <property type="entry name" value="Carbamate kinase-like"/>
    <property type="match status" value="1"/>
</dbReference>
<dbReference type="InterPro" id="IPR036393">
    <property type="entry name" value="AceGlu_kinase-like_sf"/>
</dbReference>
<evidence type="ECO:0000313" key="14">
    <source>
        <dbReference type="EMBL" id="SDX68605.1"/>
    </source>
</evidence>
<evidence type="ECO:0000256" key="2">
    <source>
        <dbReference type="ARBA" id="ARBA00012908"/>
    </source>
</evidence>
<keyword evidence="6 10" id="KW-0418">Kinase</keyword>
<gene>
    <name evidence="14" type="ORF">SAMN05216564_10199</name>
</gene>
<evidence type="ECO:0000256" key="10">
    <source>
        <dbReference type="PIRNR" id="PIRNR016496"/>
    </source>
</evidence>
<dbReference type="Pfam" id="PF00696">
    <property type="entry name" value="AA_kinase"/>
    <property type="match status" value="1"/>
</dbReference>
<evidence type="ECO:0000256" key="8">
    <source>
        <dbReference type="ARBA" id="ARBA00023229"/>
    </source>
</evidence>
<evidence type="ECO:0000256" key="1">
    <source>
        <dbReference type="ARBA" id="ARBA00010540"/>
    </source>
</evidence>
<dbReference type="InterPro" id="IPR024192">
    <property type="entry name" value="Fosfomycin_R_FomA-type"/>
</dbReference>
<evidence type="ECO:0000256" key="4">
    <source>
        <dbReference type="ARBA" id="ARBA00022679"/>
    </source>
</evidence>
<organism evidence="14 15">
    <name type="scientific">Halopenitus persicus</name>
    <dbReference type="NCBI Taxonomy" id="1048396"/>
    <lineage>
        <taxon>Archaea</taxon>
        <taxon>Methanobacteriati</taxon>
        <taxon>Methanobacteriota</taxon>
        <taxon>Stenosarchaea group</taxon>
        <taxon>Halobacteria</taxon>
        <taxon>Halobacteriales</taxon>
        <taxon>Haloferacaceae</taxon>
        <taxon>Halopenitus</taxon>
    </lineage>
</organism>
<keyword evidence="8" id="KW-0414">Isoprene biosynthesis</keyword>
<keyword evidence="5 10" id="KW-0547">Nucleotide-binding</keyword>
<evidence type="ECO:0000256" key="6">
    <source>
        <dbReference type="ARBA" id="ARBA00022777"/>
    </source>
</evidence>
<comment type="function">
    <text evidence="10">Catalyzes the phosphorylation of isopentenyl phosphate (IP) to isopentenyl diphosphate (IPP). Functions in an alternate mevalonate (MVA) pathway leading to IPP, a key precursor for the biosynthesis of isoprenoid compounds such as archaeal membrane lipids.</text>
</comment>
<feature type="domain" description="Aspartate/glutamate/uridylate kinase" evidence="13">
    <location>
        <begin position="5"/>
        <end position="226"/>
    </location>
</feature>
<comment type="subunit">
    <text evidence="10">Homodimer.</text>
</comment>
<comment type="similarity">
    <text evidence="1 10">Belongs to the isopentenyl phosphate kinase family.</text>
</comment>
<name>A0A1H3DQB0_9EURY</name>
<evidence type="ECO:0000256" key="5">
    <source>
        <dbReference type="ARBA" id="ARBA00022741"/>
    </source>
</evidence>
<feature type="binding site" evidence="11">
    <location>
        <position position="159"/>
    </location>
    <ligand>
        <name>substrate</name>
    </ligand>
</feature>
<feature type="binding site" evidence="11">
    <location>
        <position position="59"/>
    </location>
    <ligand>
        <name>substrate</name>
    </ligand>
</feature>
<dbReference type="EC" id="2.7.4.26" evidence="2 10"/>
<dbReference type="GO" id="GO:0016301">
    <property type="term" value="F:kinase activity"/>
    <property type="evidence" value="ECO:0007669"/>
    <property type="project" value="UniProtKB-KW"/>
</dbReference>
<dbReference type="NCBIfam" id="NF040647">
    <property type="entry name" value="IPPK_Arch"/>
    <property type="match status" value="1"/>
</dbReference>
<dbReference type="GO" id="GO:0102043">
    <property type="term" value="F:isopentenyl phosphate kinase activity"/>
    <property type="evidence" value="ECO:0007669"/>
    <property type="project" value="UniProtKB-EC"/>
</dbReference>
<evidence type="ECO:0000256" key="12">
    <source>
        <dbReference type="PIRSR" id="PIRSR016496-2"/>
    </source>
</evidence>
<evidence type="ECO:0000256" key="11">
    <source>
        <dbReference type="PIRSR" id="PIRSR016496-1"/>
    </source>
</evidence>
<dbReference type="Gene3D" id="3.40.1160.10">
    <property type="entry name" value="Acetylglutamate kinase-like"/>
    <property type="match status" value="1"/>
</dbReference>
<evidence type="ECO:0000256" key="7">
    <source>
        <dbReference type="ARBA" id="ARBA00022840"/>
    </source>
</evidence>
<feature type="binding site" evidence="11">
    <location>
        <position position="54"/>
    </location>
    <ligand>
        <name>substrate</name>
    </ligand>
</feature>
<keyword evidence="15" id="KW-1185">Reference proteome</keyword>
<feature type="binding site" evidence="11">
    <location>
        <position position="216"/>
    </location>
    <ligand>
        <name>ATP</name>
        <dbReference type="ChEBI" id="CHEBI:30616"/>
    </ligand>
</feature>
<dbReference type="AlphaFoldDB" id="A0A1H3DQB0"/>
<evidence type="ECO:0000313" key="15">
    <source>
        <dbReference type="Proteomes" id="UP000199079"/>
    </source>
</evidence>
<sequence length="253" mass="25302">MAGTTVVCKLGGSVITEKDRPETLDAPALDAACDAIAGALADGAVEDLVVVHGGGSFGHHHASAHGVTTTAGTHDVGAVMDVHGAMTTLNRFVLDRLHERGVAAVPVHPLSVGARADGPDGDLTFPTDAAATLVEEGFVPVLHGDGIATATEGVTVVSGDELVVELAGDLGADRVGICSTVPGVLDDDGDVIPRIDAFAEVADLLGASESTDVSGGMAAKVEELLALGSPAFVFGPDDLEGFLRGDSPGTRIG</sequence>
<proteinExistence type="inferred from homology"/>
<feature type="binding site" evidence="11">
    <location>
        <begin position="9"/>
        <end position="13"/>
    </location>
    <ligand>
        <name>ATP</name>
        <dbReference type="ChEBI" id="CHEBI:30616"/>
    </ligand>
</feature>
<dbReference type="EMBL" id="FNPC01000001">
    <property type="protein sequence ID" value="SDX68605.1"/>
    <property type="molecule type" value="Genomic_DNA"/>
</dbReference>
<keyword evidence="4 10" id="KW-0808">Transferase</keyword>
<accession>A0A1H3DQB0</accession>